<feature type="transmembrane region" description="Helical" evidence="2">
    <location>
        <begin position="33"/>
        <end position="54"/>
    </location>
</feature>
<dbReference type="Proteomes" id="UP000241890">
    <property type="component" value="Unassembled WGS sequence"/>
</dbReference>
<evidence type="ECO:0000313" key="5">
    <source>
        <dbReference type="Proteomes" id="UP000241890"/>
    </source>
</evidence>
<evidence type="ECO:0000256" key="1">
    <source>
        <dbReference type="ARBA" id="ARBA00038048"/>
    </source>
</evidence>
<keyword evidence="2" id="KW-0812">Transmembrane</keyword>
<dbReference type="InterPro" id="IPR051276">
    <property type="entry name" value="Saccharopine_DH-like_oxidrdct"/>
</dbReference>
<dbReference type="Pfam" id="PF03435">
    <property type="entry name" value="Sacchrp_dh_NADP"/>
    <property type="match status" value="1"/>
</dbReference>
<dbReference type="Gene3D" id="3.40.50.720">
    <property type="entry name" value="NAD(P)-binding Rossmann-like Domain"/>
    <property type="match status" value="1"/>
</dbReference>
<feature type="domain" description="Saccharopine dehydrogenase NADP binding" evidence="3">
    <location>
        <begin position="107"/>
        <end position="239"/>
    </location>
</feature>
<dbReference type="AlphaFoldDB" id="A0A2R5G9K0"/>
<organism evidence="4 5">
    <name type="scientific">Hondaea fermentalgiana</name>
    <dbReference type="NCBI Taxonomy" id="2315210"/>
    <lineage>
        <taxon>Eukaryota</taxon>
        <taxon>Sar</taxon>
        <taxon>Stramenopiles</taxon>
        <taxon>Bigyra</taxon>
        <taxon>Labyrinthulomycetes</taxon>
        <taxon>Thraustochytrida</taxon>
        <taxon>Thraustochytriidae</taxon>
        <taxon>Hondaea</taxon>
    </lineage>
</organism>
<dbReference type="PANTHER" id="PTHR12286:SF5">
    <property type="entry name" value="SACCHAROPINE DEHYDROGENASE-LIKE OXIDOREDUCTASE"/>
    <property type="match status" value="1"/>
</dbReference>
<keyword evidence="5" id="KW-1185">Reference proteome</keyword>
<dbReference type="InParanoid" id="A0A2R5G9K0"/>
<evidence type="ECO:0000256" key="2">
    <source>
        <dbReference type="SAM" id="Phobius"/>
    </source>
</evidence>
<dbReference type="GO" id="GO:0005886">
    <property type="term" value="C:plasma membrane"/>
    <property type="evidence" value="ECO:0007669"/>
    <property type="project" value="TreeGrafter"/>
</dbReference>
<feature type="transmembrane region" description="Helical" evidence="2">
    <location>
        <begin position="370"/>
        <end position="393"/>
    </location>
</feature>
<protein>
    <submittedName>
        <fullName evidence="4">Saccharopine dehydrogenase-like oxidoreductase</fullName>
    </submittedName>
</protein>
<evidence type="ECO:0000259" key="3">
    <source>
        <dbReference type="Pfam" id="PF03435"/>
    </source>
</evidence>
<comment type="caution">
    <text evidence="4">The sequence shown here is derived from an EMBL/GenBank/DDBJ whole genome shotgun (WGS) entry which is preliminary data.</text>
</comment>
<keyword evidence="2" id="KW-0472">Membrane</keyword>
<dbReference type="GO" id="GO:0009247">
    <property type="term" value="P:glycolipid biosynthetic process"/>
    <property type="evidence" value="ECO:0007669"/>
    <property type="project" value="TreeGrafter"/>
</dbReference>
<evidence type="ECO:0000313" key="4">
    <source>
        <dbReference type="EMBL" id="GBG27225.1"/>
    </source>
</evidence>
<dbReference type="GO" id="GO:0005739">
    <property type="term" value="C:mitochondrion"/>
    <property type="evidence" value="ECO:0007669"/>
    <property type="project" value="TreeGrafter"/>
</dbReference>
<comment type="similarity">
    <text evidence="1">Belongs to the saccharopine dehydrogenase family.</text>
</comment>
<dbReference type="OrthoDB" id="10268090at2759"/>
<dbReference type="FunCoup" id="A0A2R5G9K0">
    <property type="interactions" value="1"/>
</dbReference>
<accession>A0A2R5G9K0</accession>
<gene>
    <name evidence="4" type="ORF">FCC1311_034472</name>
</gene>
<dbReference type="SUPFAM" id="SSF51735">
    <property type="entry name" value="NAD(P)-binding Rossmann-fold domains"/>
    <property type="match status" value="1"/>
</dbReference>
<dbReference type="InterPro" id="IPR005097">
    <property type="entry name" value="Sacchrp_dh_NADP-bd"/>
</dbReference>
<dbReference type="PANTHER" id="PTHR12286">
    <property type="entry name" value="SACCHAROPINE DEHYDROGENASE-LIKE OXIDOREDUCTASE"/>
    <property type="match status" value="1"/>
</dbReference>
<proteinExistence type="inferred from homology"/>
<dbReference type="EMBL" id="BEYU01000028">
    <property type="protein sequence ID" value="GBG27225.1"/>
    <property type="molecule type" value="Genomic_DNA"/>
</dbReference>
<dbReference type="GO" id="GO:0005811">
    <property type="term" value="C:lipid droplet"/>
    <property type="evidence" value="ECO:0007669"/>
    <property type="project" value="TreeGrafter"/>
</dbReference>
<reference evidence="4 5" key="1">
    <citation type="submission" date="2017-12" db="EMBL/GenBank/DDBJ databases">
        <title>Sequencing, de novo assembly and annotation of complete genome of a new Thraustochytrid species, strain FCC1311.</title>
        <authorList>
            <person name="Sedici K."/>
            <person name="Godart F."/>
            <person name="Aiese Cigliano R."/>
            <person name="Sanseverino W."/>
            <person name="Barakat M."/>
            <person name="Ortet P."/>
            <person name="Marechal E."/>
            <person name="Cagnac O."/>
            <person name="Amato A."/>
        </authorList>
    </citation>
    <scope>NUCLEOTIDE SEQUENCE [LARGE SCALE GENOMIC DNA]</scope>
</reference>
<name>A0A2R5G9K0_9STRA</name>
<sequence>MQDVDVFTDVKARDGKRGQYDGCYGRWTIAWTIVVRLPLLVLVVLPVALISSALRKTCCCLTADDNAEILPEDEWNSGDHDEHGDGGSGDLEAAKGVLPLEQRKFDVVFLGASGFTGRLAVRYMAAQYANSVKWALAGRSIGKLEQLRAELAAEFDPELAKLQILIVNVTDDNSLAAMCSQTRVVATSVGPFAKYGTPVVRQCVAHGCAMVDTTGEAAWVRECTRQYYRAAQASGARIVNFCGHDCIPADLCVMQVFETLVDVNPNEMLARVELFDDGRGQISGGTLETVFYHQNTYRPPQASFNPLDLERDGSRSDFRIESFTRLKPGYSATHDSWYAWFYLSAVNMACVRRSNVIKHYGAHLEYKEQLVLPSLAAAIAWVINNALLAFFLFHPFWRAVASKLGMLPVAGKGPSEAEMDKGYYVQHGHGFGDMGSRVSVQMYFPTDTLYRLTAQMFVESALCFALEGAELEDEGGFFTPASCLGPVLRNRLLEAGICEIETKIDAVADVDFDVVDDFDNYKATAYMA</sequence>
<dbReference type="InterPro" id="IPR036291">
    <property type="entry name" value="NAD(P)-bd_dom_sf"/>
</dbReference>
<keyword evidence="2" id="KW-1133">Transmembrane helix</keyword>